<dbReference type="PRINTS" id="PR00019">
    <property type="entry name" value="LEURICHRPT"/>
</dbReference>
<evidence type="ECO:0000256" key="9">
    <source>
        <dbReference type="ARBA" id="ARBA00023136"/>
    </source>
</evidence>
<evidence type="ECO:0000313" key="14">
    <source>
        <dbReference type="Proteomes" id="UP000607653"/>
    </source>
</evidence>
<dbReference type="PANTHER" id="PTHR48063:SF16">
    <property type="entry name" value="LRR RECEPTOR-LIKE SERINE_THREONINE-PROTEIN KINASE GSO1"/>
    <property type="match status" value="1"/>
</dbReference>
<dbReference type="SMART" id="SM00369">
    <property type="entry name" value="LRR_TYP"/>
    <property type="match status" value="5"/>
</dbReference>
<dbReference type="Pfam" id="PF13855">
    <property type="entry name" value="LRR_8"/>
    <property type="match status" value="1"/>
</dbReference>
<evidence type="ECO:0000256" key="11">
    <source>
        <dbReference type="ARBA" id="ARBA00023180"/>
    </source>
</evidence>
<dbReference type="AlphaFoldDB" id="A0A822ZG66"/>
<dbReference type="Gene3D" id="3.80.10.10">
    <property type="entry name" value="Ribonuclease Inhibitor"/>
    <property type="match status" value="1"/>
</dbReference>
<dbReference type="InterPro" id="IPR046956">
    <property type="entry name" value="RLP23-like"/>
</dbReference>
<comment type="caution">
    <text evidence="13">The sequence shown here is derived from an EMBL/GenBank/DDBJ whole genome shotgun (WGS) entry which is preliminary data.</text>
</comment>
<dbReference type="FunFam" id="3.80.10.10:FF:000111">
    <property type="entry name" value="LRR receptor-like serine/threonine-protein kinase ERECTA"/>
    <property type="match status" value="1"/>
</dbReference>
<dbReference type="FunFam" id="3.80.10.10:FF:000470">
    <property type="entry name" value="LRR receptor-like serine/threonine-protein kinase RPK2"/>
    <property type="match status" value="1"/>
</dbReference>
<keyword evidence="4" id="KW-0433">Leucine-rich repeat</keyword>
<dbReference type="PANTHER" id="PTHR48063">
    <property type="entry name" value="LRR RECEPTOR-LIKE KINASE"/>
    <property type="match status" value="1"/>
</dbReference>
<dbReference type="InterPro" id="IPR001611">
    <property type="entry name" value="Leu-rich_rpt"/>
</dbReference>
<protein>
    <recommendedName>
        <fullName evidence="15">Receptor-like protein 12</fullName>
    </recommendedName>
</protein>
<dbReference type="InterPro" id="IPR003591">
    <property type="entry name" value="Leu-rich_rpt_typical-subtyp"/>
</dbReference>
<sequence length="364" mass="40218">MGSIPSSLGNCSLLKALDLRQNNLSGSLPWSVGQLKQLQTPHLSNNRLLGVLPLSLQNCINLETLDLGNNRFSGDIPPWIGGSLTVLRILRLRSNTFSGRIPSQIFNLSSLQVLDLAQNNLIGRIPANLGVLKAMARPQYVNRYLFYGKYRRLYYEENLVMSIKGQLRTYTKTLSLVTCIDLSQNSLHGDFPEAIINLSGLIVLNLSTNYISGVLPEGIMNLHELSSLDVSNNQLSGVIPSSMPSMASLSYLNLSNNNFSGLIPFSGQLQTFDESSYYGNPGLCGPPNRKVTVKDEIGNGIKDKWFYLSTGLGFSAGLLVPFFVLAVRRPWSDAYFSIVDKIVDRILEVGSGKAMSHKKRRHHQ</sequence>
<name>A0A822ZG66_NELNU</name>
<dbReference type="SUPFAM" id="SSF52058">
    <property type="entry name" value="L domain-like"/>
    <property type="match status" value="1"/>
</dbReference>
<dbReference type="PROSITE" id="PS51450">
    <property type="entry name" value="LRR"/>
    <property type="match status" value="1"/>
</dbReference>
<evidence type="ECO:0000256" key="1">
    <source>
        <dbReference type="ARBA" id="ARBA00004251"/>
    </source>
</evidence>
<evidence type="ECO:0000313" key="13">
    <source>
        <dbReference type="EMBL" id="DAD42425.1"/>
    </source>
</evidence>
<dbReference type="Pfam" id="PF00560">
    <property type="entry name" value="LRR_1"/>
    <property type="match status" value="5"/>
</dbReference>
<keyword evidence="6" id="KW-0732">Signal</keyword>
<comment type="similarity">
    <text evidence="2">Belongs to the RLP family.</text>
</comment>
<keyword evidence="14" id="KW-1185">Reference proteome</keyword>
<gene>
    <name evidence="13" type="ORF">HUJ06_000655</name>
</gene>
<evidence type="ECO:0000256" key="5">
    <source>
        <dbReference type="ARBA" id="ARBA00022692"/>
    </source>
</evidence>
<keyword evidence="3" id="KW-1003">Cell membrane</keyword>
<accession>A0A822ZG66</accession>
<evidence type="ECO:0000256" key="8">
    <source>
        <dbReference type="ARBA" id="ARBA00022989"/>
    </source>
</evidence>
<comment type="subcellular location">
    <subcellularLocation>
        <location evidence="1">Cell membrane</location>
        <topology evidence="1">Single-pass type I membrane protein</topology>
    </subcellularLocation>
</comment>
<dbReference type="Proteomes" id="UP000607653">
    <property type="component" value="Unassembled WGS sequence"/>
</dbReference>
<evidence type="ECO:0000256" key="7">
    <source>
        <dbReference type="ARBA" id="ARBA00022737"/>
    </source>
</evidence>
<keyword evidence="9 12" id="KW-0472">Membrane</keyword>
<keyword evidence="8 12" id="KW-1133">Transmembrane helix</keyword>
<keyword evidence="10" id="KW-0675">Receptor</keyword>
<evidence type="ECO:0000256" key="2">
    <source>
        <dbReference type="ARBA" id="ARBA00009592"/>
    </source>
</evidence>
<keyword evidence="7" id="KW-0677">Repeat</keyword>
<evidence type="ECO:0000256" key="3">
    <source>
        <dbReference type="ARBA" id="ARBA00022475"/>
    </source>
</evidence>
<proteinExistence type="inferred from homology"/>
<keyword evidence="11" id="KW-0325">Glycoprotein</keyword>
<evidence type="ECO:0000256" key="6">
    <source>
        <dbReference type="ARBA" id="ARBA00022729"/>
    </source>
</evidence>
<evidence type="ECO:0000256" key="10">
    <source>
        <dbReference type="ARBA" id="ARBA00023170"/>
    </source>
</evidence>
<evidence type="ECO:0008006" key="15">
    <source>
        <dbReference type="Google" id="ProtNLM"/>
    </source>
</evidence>
<dbReference type="GO" id="GO:0051606">
    <property type="term" value="P:detection of stimulus"/>
    <property type="evidence" value="ECO:0007669"/>
    <property type="project" value="UniProtKB-ARBA"/>
</dbReference>
<dbReference type="InterPro" id="IPR032675">
    <property type="entry name" value="LRR_dom_sf"/>
</dbReference>
<dbReference type="EMBL" id="DUZY01000006">
    <property type="protein sequence ID" value="DAD42425.1"/>
    <property type="molecule type" value="Genomic_DNA"/>
</dbReference>
<reference evidence="13 14" key="1">
    <citation type="journal article" date="2020" name="Mol. Biol. Evol.">
        <title>Distinct Expression and Methylation Patterns for Genes with Different Fates following a Single Whole-Genome Duplication in Flowering Plants.</title>
        <authorList>
            <person name="Shi T."/>
            <person name="Rahmani R.S."/>
            <person name="Gugger P.F."/>
            <person name="Wang M."/>
            <person name="Li H."/>
            <person name="Zhang Y."/>
            <person name="Li Z."/>
            <person name="Wang Q."/>
            <person name="Van de Peer Y."/>
            <person name="Marchal K."/>
            <person name="Chen J."/>
        </authorList>
    </citation>
    <scope>NUCLEOTIDE SEQUENCE [LARGE SCALE GENOMIC DNA]</scope>
    <source>
        <tissue evidence="13">Leaf</tissue>
    </source>
</reference>
<feature type="transmembrane region" description="Helical" evidence="12">
    <location>
        <begin position="305"/>
        <end position="327"/>
    </location>
</feature>
<evidence type="ECO:0000256" key="12">
    <source>
        <dbReference type="SAM" id="Phobius"/>
    </source>
</evidence>
<dbReference type="GO" id="GO:0005886">
    <property type="term" value="C:plasma membrane"/>
    <property type="evidence" value="ECO:0007669"/>
    <property type="project" value="UniProtKB-SubCell"/>
</dbReference>
<evidence type="ECO:0000256" key="4">
    <source>
        <dbReference type="ARBA" id="ARBA00022614"/>
    </source>
</evidence>
<organism evidence="13 14">
    <name type="scientific">Nelumbo nucifera</name>
    <name type="common">Sacred lotus</name>
    <dbReference type="NCBI Taxonomy" id="4432"/>
    <lineage>
        <taxon>Eukaryota</taxon>
        <taxon>Viridiplantae</taxon>
        <taxon>Streptophyta</taxon>
        <taxon>Embryophyta</taxon>
        <taxon>Tracheophyta</taxon>
        <taxon>Spermatophyta</taxon>
        <taxon>Magnoliopsida</taxon>
        <taxon>Proteales</taxon>
        <taxon>Nelumbonaceae</taxon>
        <taxon>Nelumbo</taxon>
    </lineage>
</organism>
<keyword evidence="5 12" id="KW-0812">Transmembrane</keyword>